<keyword evidence="8 14" id="KW-0472">Membrane</keyword>
<feature type="transmembrane region" description="Helical" evidence="14">
    <location>
        <begin position="148"/>
        <end position="171"/>
    </location>
</feature>
<dbReference type="PANTHER" id="PTHR24242">
    <property type="entry name" value="G-PROTEIN COUPLED RECEPTOR"/>
    <property type="match status" value="1"/>
</dbReference>
<dbReference type="InterPro" id="IPR017452">
    <property type="entry name" value="GPCR_Rhodpsn_7TM"/>
</dbReference>
<comment type="subcellular location">
    <subcellularLocation>
        <location evidence="1 14">Cell membrane</location>
        <topology evidence="1 14">Multi-pass membrane protein</topology>
    </subcellularLocation>
</comment>
<feature type="transmembrane region" description="Helical" evidence="14">
    <location>
        <begin position="34"/>
        <end position="57"/>
    </location>
</feature>
<dbReference type="EMBL" id="JAGXEW010000007">
    <property type="protein sequence ID" value="KAK1169537.1"/>
    <property type="molecule type" value="Genomic_DNA"/>
</dbReference>
<evidence type="ECO:0000256" key="8">
    <source>
        <dbReference type="ARBA" id="ARBA00023136"/>
    </source>
</evidence>
<feature type="transmembrane region" description="Helical" evidence="14">
    <location>
        <begin position="244"/>
        <end position="268"/>
    </location>
</feature>
<evidence type="ECO:0000313" key="17">
    <source>
        <dbReference type="Proteomes" id="UP001230051"/>
    </source>
</evidence>
<dbReference type="InterPro" id="IPR000276">
    <property type="entry name" value="GPCR_Rhodpsn"/>
</dbReference>
<protein>
    <recommendedName>
        <fullName evidence="14">Olfactory receptor</fullName>
    </recommendedName>
</protein>
<dbReference type="GO" id="GO:0005886">
    <property type="term" value="C:plasma membrane"/>
    <property type="evidence" value="ECO:0007669"/>
    <property type="project" value="UniProtKB-SubCell"/>
</dbReference>
<evidence type="ECO:0000256" key="14">
    <source>
        <dbReference type="RuleBase" id="RU363047"/>
    </source>
</evidence>
<evidence type="ECO:0000256" key="12">
    <source>
        <dbReference type="ARBA" id="ARBA00023224"/>
    </source>
</evidence>
<dbReference type="GO" id="GO:0004930">
    <property type="term" value="F:G protein-coupled receptor activity"/>
    <property type="evidence" value="ECO:0007669"/>
    <property type="project" value="UniProtKB-KW"/>
</dbReference>
<gene>
    <name evidence="16" type="primary">OR6N1</name>
    <name evidence="16" type="ORF">AOXY_G8347</name>
</gene>
<evidence type="ECO:0000256" key="9">
    <source>
        <dbReference type="ARBA" id="ARBA00023157"/>
    </source>
</evidence>
<sequence length="325" mass="36855">MNQSKQNSNGTVFTVTQFKINGAESSLEQFYTELSVSLLIVYLLVITGNLMIILLVAVDRRLHTPMYFFLCHLSFLDIVVVTAIIPKMLAIIVMKDDMISFSGCFLQMYFFLGSQCTENFLLTTMAYDRYVAICKPLHYNTIITNRMCAALISITWFLGFFGPVPAVTYAVQLPYCGPNKVIYWFCDFPNVVHLACSDTSFVINLSFAIAMAVIYIPFFLIFCSYIKIIRSVFRIATADGRRKAFLTCSAHMLVVLTYFFSNAVVYLLEMVGNVSSDTRVLVAVFNCFLTPLANPIIYCLRNKEIKDAIRKYILLKKIIPSDSNT</sequence>
<dbReference type="PRINTS" id="PR00245">
    <property type="entry name" value="OLFACTORYR"/>
</dbReference>
<evidence type="ECO:0000256" key="13">
    <source>
        <dbReference type="RuleBase" id="RU000688"/>
    </source>
</evidence>
<dbReference type="InterPro" id="IPR000725">
    <property type="entry name" value="Olfact_rcpt"/>
</dbReference>
<name>A0AAD8DJ25_ACIOX</name>
<evidence type="ECO:0000256" key="3">
    <source>
        <dbReference type="ARBA" id="ARBA00022606"/>
    </source>
</evidence>
<keyword evidence="17" id="KW-1185">Reference proteome</keyword>
<feature type="transmembrane region" description="Helical" evidence="14">
    <location>
        <begin position="69"/>
        <end position="94"/>
    </location>
</feature>
<evidence type="ECO:0000256" key="4">
    <source>
        <dbReference type="ARBA" id="ARBA00022692"/>
    </source>
</evidence>
<dbReference type="InterPro" id="IPR050939">
    <property type="entry name" value="Olfactory_GPCR1"/>
</dbReference>
<reference evidence="16" key="1">
    <citation type="submission" date="2022-02" db="EMBL/GenBank/DDBJ databases">
        <title>Atlantic sturgeon de novo genome assembly.</title>
        <authorList>
            <person name="Stock M."/>
            <person name="Klopp C."/>
            <person name="Guiguen Y."/>
            <person name="Cabau C."/>
            <person name="Parinello H."/>
            <person name="Santidrian Yebra-Pimentel E."/>
            <person name="Kuhl H."/>
            <person name="Dirks R.P."/>
            <person name="Guessner J."/>
            <person name="Wuertz S."/>
            <person name="Du K."/>
            <person name="Schartl M."/>
        </authorList>
    </citation>
    <scope>NUCLEOTIDE SEQUENCE</scope>
    <source>
        <strain evidence="16">STURGEONOMICS-FGT-2020</strain>
        <tissue evidence="16">Whole blood</tissue>
    </source>
</reference>
<feature type="transmembrane region" description="Helical" evidence="14">
    <location>
        <begin position="280"/>
        <end position="300"/>
    </location>
</feature>
<proteinExistence type="inferred from homology"/>
<keyword evidence="12 13" id="KW-0807">Transducer</keyword>
<feature type="domain" description="G-protein coupled receptors family 1 profile" evidence="15">
    <location>
        <begin position="48"/>
        <end position="298"/>
    </location>
</feature>
<feature type="transmembrane region" description="Helical" evidence="14">
    <location>
        <begin position="106"/>
        <end position="127"/>
    </location>
</feature>
<comment type="similarity">
    <text evidence="13">Belongs to the G-protein coupled receptor 1 family.</text>
</comment>
<dbReference type="PANTHER" id="PTHR24242:SF359">
    <property type="entry name" value="ODORANT RECEPTOR-RELATED"/>
    <property type="match status" value="1"/>
</dbReference>
<keyword evidence="3 14" id="KW-0716">Sensory transduction</keyword>
<feature type="transmembrane region" description="Helical" evidence="14">
    <location>
        <begin position="201"/>
        <end position="223"/>
    </location>
</feature>
<keyword evidence="4 13" id="KW-0812">Transmembrane</keyword>
<evidence type="ECO:0000256" key="7">
    <source>
        <dbReference type="ARBA" id="ARBA00023040"/>
    </source>
</evidence>
<dbReference type="Pfam" id="PF13853">
    <property type="entry name" value="7tm_4"/>
    <property type="match status" value="1"/>
</dbReference>
<evidence type="ECO:0000256" key="6">
    <source>
        <dbReference type="ARBA" id="ARBA00022989"/>
    </source>
</evidence>
<dbReference type="PROSITE" id="PS00237">
    <property type="entry name" value="G_PROTEIN_RECEP_F1_1"/>
    <property type="match status" value="1"/>
</dbReference>
<keyword evidence="2 14" id="KW-1003">Cell membrane</keyword>
<evidence type="ECO:0000256" key="1">
    <source>
        <dbReference type="ARBA" id="ARBA00004651"/>
    </source>
</evidence>
<dbReference type="SUPFAM" id="SSF81321">
    <property type="entry name" value="Family A G protein-coupled receptor-like"/>
    <property type="match status" value="1"/>
</dbReference>
<dbReference type="Proteomes" id="UP001230051">
    <property type="component" value="Unassembled WGS sequence"/>
</dbReference>
<keyword evidence="6 14" id="KW-1133">Transmembrane helix</keyword>
<keyword evidence="11" id="KW-0325">Glycoprotein</keyword>
<dbReference type="CDD" id="cd13954">
    <property type="entry name" value="7tmA_OR"/>
    <property type="match status" value="1"/>
</dbReference>
<dbReference type="FunFam" id="1.20.1070.10:FF:000001">
    <property type="entry name" value="Olfactory receptor"/>
    <property type="match status" value="1"/>
</dbReference>
<keyword evidence="7 13" id="KW-0297">G-protein coupled receptor</keyword>
<dbReference type="PRINTS" id="PR00237">
    <property type="entry name" value="GPCRRHODOPSN"/>
</dbReference>
<evidence type="ECO:0000259" key="15">
    <source>
        <dbReference type="PROSITE" id="PS50262"/>
    </source>
</evidence>
<dbReference type="SMART" id="SM01381">
    <property type="entry name" value="7TM_GPCR_Srsx"/>
    <property type="match status" value="1"/>
</dbReference>
<comment type="caution">
    <text evidence="16">The sequence shown here is derived from an EMBL/GenBank/DDBJ whole genome shotgun (WGS) entry which is preliminary data.</text>
</comment>
<evidence type="ECO:0000313" key="16">
    <source>
        <dbReference type="EMBL" id="KAK1169537.1"/>
    </source>
</evidence>
<dbReference type="PROSITE" id="PS50262">
    <property type="entry name" value="G_PROTEIN_RECEP_F1_2"/>
    <property type="match status" value="1"/>
</dbReference>
<keyword evidence="9" id="KW-1015">Disulfide bond</keyword>
<evidence type="ECO:0000256" key="2">
    <source>
        <dbReference type="ARBA" id="ARBA00022475"/>
    </source>
</evidence>
<dbReference type="GO" id="GO:0004984">
    <property type="term" value="F:olfactory receptor activity"/>
    <property type="evidence" value="ECO:0007669"/>
    <property type="project" value="InterPro"/>
</dbReference>
<evidence type="ECO:0000256" key="5">
    <source>
        <dbReference type="ARBA" id="ARBA00022725"/>
    </source>
</evidence>
<dbReference type="AlphaFoldDB" id="A0AAD8DJ25"/>
<keyword evidence="10 13" id="KW-0675">Receptor</keyword>
<evidence type="ECO:0000256" key="10">
    <source>
        <dbReference type="ARBA" id="ARBA00023170"/>
    </source>
</evidence>
<keyword evidence="5 14" id="KW-0552">Olfaction</keyword>
<organism evidence="16 17">
    <name type="scientific">Acipenser oxyrinchus oxyrinchus</name>
    <dbReference type="NCBI Taxonomy" id="40147"/>
    <lineage>
        <taxon>Eukaryota</taxon>
        <taxon>Metazoa</taxon>
        <taxon>Chordata</taxon>
        <taxon>Craniata</taxon>
        <taxon>Vertebrata</taxon>
        <taxon>Euteleostomi</taxon>
        <taxon>Actinopterygii</taxon>
        <taxon>Chondrostei</taxon>
        <taxon>Acipenseriformes</taxon>
        <taxon>Acipenseridae</taxon>
        <taxon>Acipenser</taxon>
    </lineage>
</organism>
<evidence type="ECO:0000256" key="11">
    <source>
        <dbReference type="ARBA" id="ARBA00023180"/>
    </source>
</evidence>
<dbReference type="Gene3D" id="1.20.1070.10">
    <property type="entry name" value="Rhodopsin 7-helix transmembrane proteins"/>
    <property type="match status" value="1"/>
</dbReference>
<accession>A0AAD8DJ25</accession>